<gene>
    <name evidence="1" type="ORF">EWE75_23985</name>
</gene>
<reference evidence="1 2" key="1">
    <citation type="submission" date="2019-02" db="EMBL/GenBank/DDBJ databases">
        <authorList>
            <person name="Li Y."/>
        </authorList>
    </citation>
    <scope>NUCLEOTIDE SEQUENCE [LARGE SCALE GENOMIC DNA]</scope>
    <source>
        <strain evidence="1 2">3-7</strain>
    </source>
</reference>
<dbReference type="EMBL" id="SGIS01000102">
    <property type="protein sequence ID" value="RZF59044.1"/>
    <property type="molecule type" value="Genomic_DNA"/>
</dbReference>
<protein>
    <submittedName>
        <fullName evidence="1">Uncharacterized protein</fullName>
    </submittedName>
</protein>
<sequence length="121" mass="13052">MSNINGTNISAPVVPNSTLDSYPSHLSAYGKGGWKSAATVAERNAIPAARLEEGAIVYVVAERTPYIFVGGAWVEWVSGDALAAQIQEALDEQSIMWAANFINLEAAVVKRWNEDWGKTAK</sequence>
<dbReference type="AlphaFoldDB" id="A0A4Q6XP08"/>
<evidence type="ECO:0000313" key="1">
    <source>
        <dbReference type="EMBL" id="RZF59044.1"/>
    </source>
</evidence>
<dbReference type="Proteomes" id="UP000292085">
    <property type="component" value="Unassembled WGS sequence"/>
</dbReference>
<comment type="caution">
    <text evidence="1">The sequence shown here is derived from an EMBL/GenBank/DDBJ whole genome shotgun (WGS) entry which is preliminary data.</text>
</comment>
<keyword evidence="2" id="KW-1185">Reference proteome</keyword>
<name>A0A4Q6XP08_9SPHN</name>
<dbReference type="RefSeq" id="WP_130160550.1">
    <property type="nucleotide sequence ID" value="NZ_SGIS01000102.1"/>
</dbReference>
<accession>A0A4Q6XP08</accession>
<proteinExistence type="predicted"/>
<evidence type="ECO:0000313" key="2">
    <source>
        <dbReference type="Proteomes" id="UP000292085"/>
    </source>
</evidence>
<organism evidence="1 2">
    <name type="scientific">Sphingomonas populi</name>
    <dbReference type="NCBI Taxonomy" id="2484750"/>
    <lineage>
        <taxon>Bacteria</taxon>
        <taxon>Pseudomonadati</taxon>
        <taxon>Pseudomonadota</taxon>
        <taxon>Alphaproteobacteria</taxon>
        <taxon>Sphingomonadales</taxon>
        <taxon>Sphingomonadaceae</taxon>
        <taxon>Sphingomonas</taxon>
    </lineage>
</organism>
<dbReference type="OrthoDB" id="9808753at2"/>